<dbReference type="EMBL" id="FR872580">
    <property type="protein sequence ID" value="CCB85891.1"/>
    <property type="molecule type" value="Genomic_DNA"/>
</dbReference>
<dbReference type="PANTHER" id="PTHR43046">
    <property type="entry name" value="GDP-MANNOSE MANNOSYL HYDROLASE"/>
    <property type="match status" value="1"/>
</dbReference>
<proteinExistence type="inferred from homology"/>
<dbReference type="GO" id="GO:0016787">
    <property type="term" value="F:hydrolase activity"/>
    <property type="evidence" value="ECO:0007669"/>
    <property type="project" value="UniProtKB-KW"/>
</dbReference>
<dbReference type="PANTHER" id="PTHR43046:SF14">
    <property type="entry name" value="MUTT_NUDIX FAMILY PROTEIN"/>
    <property type="match status" value="1"/>
</dbReference>
<dbReference type="SUPFAM" id="SSF55811">
    <property type="entry name" value="Nudix"/>
    <property type="match status" value="1"/>
</dbReference>
<dbReference type="PRINTS" id="PR00502">
    <property type="entry name" value="NUDIXFAMILY"/>
</dbReference>
<protein>
    <recommendedName>
        <fullName evidence="4">Nudix hydrolase domain-containing protein</fullName>
    </recommendedName>
</protein>
<dbReference type="Gene3D" id="3.90.79.10">
    <property type="entry name" value="Nucleoside Triphosphate Pyrophosphohydrolase"/>
    <property type="match status" value="1"/>
</dbReference>
<reference key="1">
    <citation type="journal article" date="2011" name="Mol. Biol. Evol.">
        <title>Unity in variety -- the pan-genome of the Chlamydiae.</title>
        <authorList>
            <person name="Collingro A."/>
            <person name="Tischler P."/>
            <person name="Weinmaier T."/>
            <person name="Penz T."/>
            <person name="Heinz E."/>
            <person name="Brunham R.C."/>
            <person name="Read T.D."/>
            <person name="Bavoil P.M."/>
            <person name="Sachse K."/>
            <person name="Kahane S."/>
            <person name="Friedman M.G."/>
            <person name="Rattei T."/>
            <person name="Myers G.S.A."/>
            <person name="Horn M."/>
        </authorList>
    </citation>
    <scope>NUCLEOTIDE SEQUENCE</scope>
    <source>
        <strain>UV7</strain>
    </source>
</reference>
<organism evidence="5 6">
    <name type="scientific">Parachlamydia acanthamoebae (strain UV7)</name>
    <dbReference type="NCBI Taxonomy" id="765952"/>
    <lineage>
        <taxon>Bacteria</taxon>
        <taxon>Pseudomonadati</taxon>
        <taxon>Chlamydiota</taxon>
        <taxon>Chlamydiia</taxon>
        <taxon>Parachlamydiales</taxon>
        <taxon>Parachlamydiaceae</taxon>
        <taxon>Parachlamydia</taxon>
    </lineage>
</organism>
<evidence type="ECO:0000259" key="4">
    <source>
        <dbReference type="PROSITE" id="PS51462"/>
    </source>
</evidence>
<dbReference type="HOGENOM" id="CLU_100874_2_0_0"/>
<sequence>MQISPKGSLDSNSIKTSFWITPGGEVEHGETLHAALLRELREETGILEAKVYEPAVWYGEILLNWKGIPTLFKESFFLLKVDSSEVSTDGFTQNEKELVQDLRWWSLEEIFSSQDIFLPKNLAVLLKPLFDSVPQETLKIDLSNS</sequence>
<evidence type="ECO:0000256" key="1">
    <source>
        <dbReference type="ARBA" id="ARBA00001946"/>
    </source>
</evidence>
<dbReference type="InterPro" id="IPR000086">
    <property type="entry name" value="NUDIX_hydrolase_dom"/>
</dbReference>
<keyword evidence="2 3" id="KW-0378">Hydrolase</keyword>
<dbReference type="CDD" id="cd04685">
    <property type="entry name" value="NUDIX_Hydrolase"/>
    <property type="match status" value="1"/>
</dbReference>
<dbReference type="KEGG" id="puv:PUV_09410"/>
<keyword evidence="6" id="KW-1185">Reference proteome</keyword>
<evidence type="ECO:0000313" key="5">
    <source>
        <dbReference type="EMBL" id="CCB85891.1"/>
    </source>
</evidence>
<dbReference type="PROSITE" id="PS00893">
    <property type="entry name" value="NUDIX_BOX"/>
    <property type="match status" value="1"/>
</dbReference>
<dbReference type="AlphaFoldDB" id="F8KYF1"/>
<comment type="similarity">
    <text evidence="3">Belongs to the Nudix hydrolase family.</text>
</comment>
<comment type="cofactor">
    <cofactor evidence="1">
        <name>Mg(2+)</name>
        <dbReference type="ChEBI" id="CHEBI:18420"/>
    </cofactor>
</comment>
<gene>
    <name evidence="5" type="ordered locus">PUV_09410</name>
</gene>
<dbReference type="Proteomes" id="UP000000495">
    <property type="component" value="Chromosome"/>
</dbReference>
<evidence type="ECO:0000256" key="3">
    <source>
        <dbReference type="RuleBase" id="RU003476"/>
    </source>
</evidence>
<reference evidence="5 6" key="2">
    <citation type="journal article" date="2011" name="Mol. Biol. Evol.">
        <title>Unity in variety--the pan-genome of the Chlamydiae.</title>
        <authorList>
            <person name="Collingro A."/>
            <person name="Tischler P."/>
            <person name="Weinmaier T."/>
            <person name="Penz T."/>
            <person name="Heinz E."/>
            <person name="Brunham R.C."/>
            <person name="Read T.D."/>
            <person name="Bavoil P.M."/>
            <person name="Sachse K."/>
            <person name="Kahane S."/>
            <person name="Friedman M.G."/>
            <person name="Rattei T."/>
            <person name="Myers G.S."/>
            <person name="Horn M."/>
        </authorList>
    </citation>
    <scope>NUCLEOTIDE SEQUENCE [LARGE SCALE GENOMIC DNA]</scope>
    <source>
        <strain evidence="6">UV7</strain>
    </source>
</reference>
<dbReference type="PROSITE" id="PS51462">
    <property type="entry name" value="NUDIX"/>
    <property type="match status" value="1"/>
</dbReference>
<dbReference type="eggNOG" id="COG1051">
    <property type="taxonomic scope" value="Bacteria"/>
</dbReference>
<evidence type="ECO:0000256" key="2">
    <source>
        <dbReference type="ARBA" id="ARBA00022801"/>
    </source>
</evidence>
<dbReference type="InterPro" id="IPR020084">
    <property type="entry name" value="NUDIX_hydrolase_CS"/>
</dbReference>
<feature type="domain" description="Nudix hydrolase" evidence="4">
    <location>
        <begin position="1"/>
        <end position="128"/>
    </location>
</feature>
<evidence type="ECO:0000313" key="6">
    <source>
        <dbReference type="Proteomes" id="UP000000495"/>
    </source>
</evidence>
<name>F8KYF1_PARAV</name>
<accession>F8KYF1</accession>
<dbReference type="InterPro" id="IPR015797">
    <property type="entry name" value="NUDIX_hydrolase-like_dom_sf"/>
</dbReference>
<dbReference type="InterPro" id="IPR020476">
    <property type="entry name" value="Nudix_hydrolase"/>
</dbReference>
<dbReference type="Pfam" id="PF00293">
    <property type="entry name" value="NUDIX"/>
    <property type="match status" value="1"/>
</dbReference>
<dbReference type="STRING" id="765952.PUV_09410"/>